<dbReference type="Proteomes" id="UP001168972">
    <property type="component" value="Unassembled WGS sequence"/>
</dbReference>
<dbReference type="SUPFAM" id="SSF53474">
    <property type="entry name" value="alpha/beta-Hydrolases"/>
    <property type="match status" value="1"/>
</dbReference>
<dbReference type="FunFam" id="3.40.50.1820:FF:000057">
    <property type="entry name" value="Lipase"/>
    <property type="match status" value="1"/>
</dbReference>
<evidence type="ECO:0000256" key="7">
    <source>
        <dbReference type="PIRNR" id="PIRNR000862"/>
    </source>
</evidence>
<evidence type="ECO:0000313" key="11">
    <source>
        <dbReference type="Proteomes" id="UP001168972"/>
    </source>
</evidence>
<accession>A0AA39L328</accession>
<gene>
    <name evidence="10" type="ORF">PV327_001323</name>
</gene>
<keyword evidence="4 7" id="KW-0442">Lipid degradation</keyword>
<dbReference type="EMBL" id="JAQQBR010000001">
    <property type="protein sequence ID" value="KAK0183264.1"/>
    <property type="molecule type" value="Genomic_DNA"/>
</dbReference>
<organism evidence="10 11">
    <name type="scientific">Microctonus hyperodae</name>
    <name type="common">Parasitoid wasp</name>
    <dbReference type="NCBI Taxonomy" id="165561"/>
    <lineage>
        <taxon>Eukaryota</taxon>
        <taxon>Metazoa</taxon>
        <taxon>Ecdysozoa</taxon>
        <taxon>Arthropoda</taxon>
        <taxon>Hexapoda</taxon>
        <taxon>Insecta</taxon>
        <taxon>Pterygota</taxon>
        <taxon>Neoptera</taxon>
        <taxon>Endopterygota</taxon>
        <taxon>Hymenoptera</taxon>
        <taxon>Apocrita</taxon>
        <taxon>Ichneumonoidea</taxon>
        <taxon>Braconidae</taxon>
        <taxon>Euphorinae</taxon>
        <taxon>Microctonus</taxon>
    </lineage>
</organism>
<dbReference type="PIRSF" id="PIRSF000862">
    <property type="entry name" value="Steryl_ester_lip"/>
    <property type="match status" value="1"/>
</dbReference>
<feature type="active site" description="Charge relay system" evidence="8">
    <location>
        <position position="370"/>
    </location>
</feature>
<dbReference type="GO" id="GO:0016788">
    <property type="term" value="F:hydrolase activity, acting on ester bonds"/>
    <property type="evidence" value="ECO:0007669"/>
    <property type="project" value="InterPro"/>
</dbReference>
<evidence type="ECO:0000259" key="9">
    <source>
        <dbReference type="Pfam" id="PF04083"/>
    </source>
</evidence>
<sequence length="425" mass="48737">MQIISRDHFLSDCDTIIVLGSCSLLQEFDQDGEFFFPRNPILHKTRTSGRNFENGILDFVGLVHSHGYPAEEHYLRTEDGYKLIIHRIPGSPNSPQMIGKPVVLLLHGLFASSDTWAIMGPDKDLAFILADWGYDVWLGNTRGNSYCRSHSSLSTLNDAFWDFSFHEIGYYDLAAIIDYTLGMTGQNALSYVGHSMGTTISYVLLSTRPKYNQKIKLAISLAPVALWNVRPNDFVYKIIRGNARFLKHFFDINGIRDLFPQTDYNWRLIYGLCNSCELAHIICKSLIFSFAGANPDQFNSTILPYMSRYFPAGASVKTLLHYSQNVENGAFQQYDYSYKKIFSIFHRSKPPLYNLNQITAPFVLMYSDNDPLVHPINVLELSKQLGNVIELYKVPHPKFNHLDYIWAREAKVYVYDKITDLLPRF</sequence>
<feature type="domain" description="Partial AB-hydrolase lipase" evidence="9">
    <location>
        <begin position="62"/>
        <end position="119"/>
    </location>
</feature>
<reference evidence="10" key="2">
    <citation type="submission" date="2023-03" db="EMBL/GenBank/DDBJ databases">
        <authorList>
            <person name="Inwood S.N."/>
            <person name="Skelly J.G."/>
            <person name="Guhlin J."/>
            <person name="Harrop T.W.R."/>
            <person name="Goldson S.G."/>
            <person name="Dearden P.K."/>
        </authorList>
    </citation>
    <scope>NUCLEOTIDE SEQUENCE</scope>
    <source>
        <strain evidence="10">Lincoln</strain>
        <tissue evidence="10">Whole body</tissue>
    </source>
</reference>
<dbReference type="GO" id="GO:0016042">
    <property type="term" value="P:lipid catabolic process"/>
    <property type="evidence" value="ECO:0007669"/>
    <property type="project" value="UniProtKB-KW"/>
</dbReference>
<keyword evidence="11" id="KW-1185">Reference proteome</keyword>
<evidence type="ECO:0000256" key="3">
    <source>
        <dbReference type="ARBA" id="ARBA00022801"/>
    </source>
</evidence>
<dbReference type="AlphaFoldDB" id="A0AA39L328"/>
<evidence type="ECO:0000256" key="2">
    <source>
        <dbReference type="ARBA" id="ARBA00022729"/>
    </source>
</evidence>
<keyword evidence="3 7" id="KW-0378">Hydrolase</keyword>
<feature type="active site" description="Nucleophile" evidence="8">
    <location>
        <position position="195"/>
    </location>
</feature>
<dbReference type="PANTHER" id="PTHR11005">
    <property type="entry name" value="LYSOSOMAL ACID LIPASE-RELATED"/>
    <property type="match status" value="1"/>
</dbReference>
<evidence type="ECO:0000256" key="8">
    <source>
        <dbReference type="PIRSR" id="PIRSR000862-1"/>
    </source>
</evidence>
<dbReference type="InterPro" id="IPR029058">
    <property type="entry name" value="AB_hydrolase_fold"/>
</dbReference>
<dbReference type="Pfam" id="PF04083">
    <property type="entry name" value="Abhydro_lipase"/>
    <property type="match status" value="1"/>
</dbReference>
<keyword evidence="6" id="KW-0325">Glycoprotein</keyword>
<name>A0AA39L328_MICHY</name>
<comment type="caution">
    <text evidence="10">The sequence shown here is derived from an EMBL/GenBank/DDBJ whole genome shotgun (WGS) entry which is preliminary data.</text>
</comment>
<dbReference type="Gene3D" id="3.40.50.1820">
    <property type="entry name" value="alpha/beta hydrolase"/>
    <property type="match status" value="1"/>
</dbReference>
<dbReference type="InterPro" id="IPR025483">
    <property type="entry name" value="Lipase_euk"/>
</dbReference>
<evidence type="ECO:0000256" key="1">
    <source>
        <dbReference type="ARBA" id="ARBA00010701"/>
    </source>
</evidence>
<evidence type="ECO:0000256" key="5">
    <source>
        <dbReference type="ARBA" id="ARBA00023098"/>
    </source>
</evidence>
<keyword evidence="5" id="KW-0443">Lipid metabolism</keyword>
<protein>
    <recommendedName>
        <fullName evidence="7">Lipase</fullName>
    </recommendedName>
</protein>
<keyword evidence="2" id="KW-0732">Signal</keyword>
<dbReference type="InterPro" id="IPR006693">
    <property type="entry name" value="AB_hydrolase_lipase"/>
</dbReference>
<proteinExistence type="inferred from homology"/>
<reference evidence="10" key="1">
    <citation type="journal article" date="2023" name="bioRxiv">
        <title>Scaffold-level genome assemblies of two parasitoid biocontrol wasps reveal the parthenogenesis mechanism and an associated novel virus.</title>
        <authorList>
            <person name="Inwood S."/>
            <person name="Skelly J."/>
            <person name="Guhlin J."/>
            <person name="Harrop T."/>
            <person name="Goldson S."/>
            <person name="Dearden P."/>
        </authorList>
    </citation>
    <scope>NUCLEOTIDE SEQUENCE</scope>
    <source>
        <strain evidence="10">Lincoln</strain>
        <tissue evidence="10">Whole body</tissue>
    </source>
</reference>
<comment type="similarity">
    <text evidence="1 7">Belongs to the AB hydrolase superfamily. Lipase family.</text>
</comment>
<evidence type="ECO:0000256" key="6">
    <source>
        <dbReference type="ARBA" id="ARBA00023180"/>
    </source>
</evidence>
<feature type="active site" description="Charge relay system" evidence="8">
    <location>
        <position position="401"/>
    </location>
</feature>
<evidence type="ECO:0000313" key="10">
    <source>
        <dbReference type="EMBL" id="KAK0183264.1"/>
    </source>
</evidence>
<evidence type="ECO:0000256" key="4">
    <source>
        <dbReference type="ARBA" id="ARBA00022963"/>
    </source>
</evidence>